<keyword evidence="6" id="KW-1185">Reference proteome</keyword>
<dbReference type="RefSeq" id="WP_208239313.1">
    <property type="nucleotide sequence ID" value="NZ_BAAAQU010000002.1"/>
</dbReference>
<evidence type="ECO:0000313" key="5">
    <source>
        <dbReference type="EMBL" id="MBO2990373.1"/>
    </source>
</evidence>
<keyword evidence="2" id="KW-0288">FMN</keyword>
<keyword evidence="3" id="KW-0560">Oxidoreductase</keyword>
<dbReference type="InterPro" id="IPR051814">
    <property type="entry name" value="NAD(P)H-dep_FMN_reductase"/>
</dbReference>
<reference evidence="5" key="1">
    <citation type="submission" date="2021-03" db="EMBL/GenBank/DDBJ databases">
        <title>Leucobacter chromiisoli sp. nov., isolated from chromium-containing soil of chemical plant.</title>
        <authorList>
            <person name="Xu Z."/>
        </authorList>
    </citation>
    <scope>NUCLEOTIDE SEQUENCE</scope>
    <source>
        <strain evidence="5">K 70/01</strain>
    </source>
</reference>
<evidence type="ECO:0000256" key="1">
    <source>
        <dbReference type="ARBA" id="ARBA00022630"/>
    </source>
</evidence>
<dbReference type="PANTHER" id="PTHR43408">
    <property type="entry name" value="FMN REDUCTASE (NADPH)"/>
    <property type="match status" value="1"/>
</dbReference>
<evidence type="ECO:0000259" key="4">
    <source>
        <dbReference type="Pfam" id="PF03358"/>
    </source>
</evidence>
<dbReference type="InterPro" id="IPR005025">
    <property type="entry name" value="FMN_Rdtase-like_dom"/>
</dbReference>
<dbReference type="Proteomes" id="UP000668403">
    <property type="component" value="Unassembled WGS sequence"/>
</dbReference>
<dbReference type="SUPFAM" id="SSF52218">
    <property type="entry name" value="Flavoproteins"/>
    <property type="match status" value="1"/>
</dbReference>
<protein>
    <submittedName>
        <fullName evidence="5">NAD(P)H-dependent oxidoreductase</fullName>
    </submittedName>
</protein>
<gene>
    <name evidence="5" type="ORF">J4H85_10255</name>
</gene>
<dbReference type="NCBIfam" id="TIGR04037">
    <property type="entry name" value="LLM_duo_CE1759"/>
    <property type="match status" value="1"/>
</dbReference>
<organism evidence="5 6">
    <name type="scientific">Leucobacter tardus</name>
    <dbReference type="NCBI Taxonomy" id="501483"/>
    <lineage>
        <taxon>Bacteria</taxon>
        <taxon>Bacillati</taxon>
        <taxon>Actinomycetota</taxon>
        <taxon>Actinomycetes</taxon>
        <taxon>Micrococcales</taxon>
        <taxon>Microbacteriaceae</taxon>
        <taxon>Leucobacter</taxon>
    </lineage>
</organism>
<evidence type="ECO:0000256" key="2">
    <source>
        <dbReference type="ARBA" id="ARBA00022643"/>
    </source>
</evidence>
<dbReference type="EMBL" id="JAGFBF010000005">
    <property type="protein sequence ID" value="MBO2990373.1"/>
    <property type="molecule type" value="Genomic_DNA"/>
</dbReference>
<sequence>MTAGSDAAIARVVVVSGGLGTPSSSRRLADRVTGHVERALAAHGCGAEVAVIELRDLAVAIAHRLVKGTADAALTDALERLQTADGIVLVSPVFNGSVSGLVKSFLDLVQPQALQGIPVALGATGGSARHSLVIDYAMRPLMTYLRTFPMPTGVFAATADWGDEQAGTAEVESLETRTARLGRELADAMRLGLERRFDAL</sequence>
<evidence type="ECO:0000313" key="6">
    <source>
        <dbReference type="Proteomes" id="UP000668403"/>
    </source>
</evidence>
<dbReference type="PANTHER" id="PTHR43408:SF2">
    <property type="entry name" value="FMN REDUCTASE (NADPH)"/>
    <property type="match status" value="1"/>
</dbReference>
<dbReference type="Pfam" id="PF03358">
    <property type="entry name" value="FMN_red"/>
    <property type="match status" value="1"/>
</dbReference>
<name>A0A939TNC1_9MICO</name>
<comment type="caution">
    <text evidence="5">The sequence shown here is derived from an EMBL/GenBank/DDBJ whole genome shotgun (WGS) entry which is preliminary data.</text>
</comment>
<accession>A0A939TNC1</accession>
<dbReference type="InterPro" id="IPR029039">
    <property type="entry name" value="Flavoprotein-like_sf"/>
</dbReference>
<dbReference type="AlphaFoldDB" id="A0A939TNC1"/>
<proteinExistence type="predicted"/>
<dbReference type="GO" id="GO:0016491">
    <property type="term" value="F:oxidoreductase activity"/>
    <property type="evidence" value="ECO:0007669"/>
    <property type="project" value="UniProtKB-KW"/>
</dbReference>
<keyword evidence="1" id="KW-0285">Flavoprotein</keyword>
<dbReference type="Gene3D" id="3.40.50.360">
    <property type="match status" value="1"/>
</dbReference>
<dbReference type="InterPro" id="IPR023932">
    <property type="entry name" value="CE1759_FMN_reduct"/>
</dbReference>
<evidence type="ECO:0000256" key="3">
    <source>
        <dbReference type="ARBA" id="ARBA00023002"/>
    </source>
</evidence>
<feature type="domain" description="NADPH-dependent FMN reductase-like" evidence="4">
    <location>
        <begin position="11"/>
        <end position="161"/>
    </location>
</feature>